<evidence type="ECO:0000313" key="4">
    <source>
        <dbReference type="Proteomes" id="UP000320496"/>
    </source>
</evidence>
<dbReference type="KEGG" id="mri:Mal4_04240"/>
<keyword evidence="1" id="KW-0732">Signal</keyword>
<dbReference type="EMBL" id="CP036275">
    <property type="protein sequence ID" value="QDU36141.1"/>
    <property type="molecule type" value="Genomic_DNA"/>
</dbReference>
<dbReference type="Gene3D" id="2.120.10.30">
    <property type="entry name" value="TolB, C-terminal domain"/>
    <property type="match status" value="1"/>
</dbReference>
<dbReference type="InterPro" id="IPR006311">
    <property type="entry name" value="TAT_signal"/>
</dbReference>
<proteinExistence type="predicted"/>
<protein>
    <submittedName>
        <fullName evidence="3">NHL repeat protein</fullName>
    </submittedName>
</protein>
<reference evidence="3 4" key="1">
    <citation type="submission" date="2019-02" db="EMBL/GenBank/DDBJ databases">
        <title>Deep-cultivation of Planctomycetes and their phenomic and genomic characterization uncovers novel biology.</title>
        <authorList>
            <person name="Wiegand S."/>
            <person name="Jogler M."/>
            <person name="Boedeker C."/>
            <person name="Pinto D."/>
            <person name="Vollmers J."/>
            <person name="Rivas-Marin E."/>
            <person name="Kohn T."/>
            <person name="Peeters S.H."/>
            <person name="Heuer A."/>
            <person name="Rast P."/>
            <person name="Oberbeckmann S."/>
            <person name="Bunk B."/>
            <person name="Jeske O."/>
            <person name="Meyerdierks A."/>
            <person name="Storesund J.E."/>
            <person name="Kallscheuer N."/>
            <person name="Luecker S."/>
            <person name="Lage O.M."/>
            <person name="Pohl T."/>
            <person name="Merkel B.J."/>
            <person name="Hornburger P."/>
            <person name="Mueller R.-W."/>
            <person name="Bruemmer F."/>
            <person name="Labrenz M."/>
            <person name="Spormann A.M."/>
            <person name="Op den Camp H."/>
            <person name="Overmann J."/>
            <person name="Amann R."/>
            <person name="Jetten M.S.M."/>
            <person name="Mascher T."/>
            <person name="Medema M.H."/>
            <person name="Devos D.P."/>
            <person name="Kaster A.-K."/>
            <person name="Ovreas L."/>
            <person name="Rohde M."/>
            <person name="Galperin M.Y."/>
            <person name="Jogler C."/>
        </authorList>
    </citation>
    <scope>NUCLEOTIDE SEQUENCE [LARGE SCALE GENOMIC DNA]</scope>
    <source>
        <strain evidence="3 4">Mal4</strain>
    </source>
</reference>
<dbReference type="PROSITE" id="PS51318">
    <property type="entry name" value="TAT"/>
    <property type="match status" value="1"/>
</dbReference>
<gene>
    <name evidence="3" type="ORF">Mal4_04240</name>
</gene>
<keyword evidence="2" id="KW-0325">Glycoprotein</keyword>
<organism evidence="3 4">
    <name type="scientific">Maioricimonas rarisocia</name>
    <dbReference type="NCBI Taxonomy" id="2528026"/>
    <lineage>
        <taxon>Bacteria</taxon>
        <taxon>Pseudomonadati</taxon>
        <taxon>Planctomycetota</taxon>
        <taxon>Planctomycetia</taxon>
        <taxon>Planctomycetales</taxon>
        <taxon>Planctomycetaceae</taxon>
        <taxon>Maioricimonas</taxon>
    </lineage>
</organism>
<evidence type="ECO:0000256" key="2">
    <source>
        <dbReference type="ARBA" id="ARBA00023180"/>
    </source>
</evidence>
<evidence type="ECO:0000256" key="1">
    <source>
        <dbReference type="ARBA" id="ARBA00022729"/>
    </source>
</evidence>
<dbReference type="Proteomes" id="UP000320496">
    <property type="component" value="Chromosome"/>
</dbReference>
<keyword evidence="4" id="KW-1185">Reference proteome</keyword>
<dbReference type="PANTHER" id="PTHR10680">
    <property type="entry name" value="PEPTIDYL-GLYCINE ALPHA-AMIDATING MONOOXYGENASE"/>
    <property type="match status" value="1"/>
</dbReference>
<sequence length="363" mass="40732">MSSRPSASLNRRQFLGQTAAVAATIAGAPAIVTADKSGSRTILGEGDYRYEVLHDWPQLPDKYTWQTTHNVAVDKAGHLYVIHEGRADQTDHPSIFVFDDEGRFVRAFGEQFQGGGHGIEVREENGEEFLYVCAYQQVKSFAKLKLTGETVWEKYAPVESGVYAENENTDRKKVWGRDRFMPTNFAFLDDGGFLLADGYGSFYIHRYDREGNWISKFGGPGSGEGTFATPHGIWIDRRPGREERVVVCDRAHHTLQYLTLDGKYIETLTGYGLPANIDTQGDLMLVPELHARVTLLNDRNEVVARLGGDVERVTSQKGIRNSRDQWITGKFVHPHDACFANNGDIYVAEWVATGRVSRLRRLG</sequence>
<evidence type="ECO:0000313" key="3">
    <source>
        <dbReference type="EMBL" id="QDU36141.1"/>
    </source>
</evidence>
<name>A0A517Z0Y8_9PLAN</name>
<dbReference type="RefSeq" id="WP_231746685.1">
    <property type="nucleotide sequence ID" value="NZ_CP036275.1"/>
</dbReference>
<accession>A0A517Z0Y8</accession>
<dbReference type="InterPro" id="IPR011042">
    <property type="entry name" value="6-blade_b-propeller_TolB-like"/>
</dbReference>
<dbReference type="AlphaFoldDB" id="A0A517Z0Y8"/>
<dbReference type="SUPFAM" id="SSF63829">
    <property type="entry name" value="Calcium-dependent phosphotriesterase"/>
    <property type="match status" value="1"/>
</dbReference>